<evidence type="ECO:0000313" key="6">
    <source>
        <dbReference type="Proteomes" id="UP000726737"/>
    </source>
</evidence>
<dbReference type="PANTHER" id="PTHR10887">
    <property type="entry name" value="DNA2/NAM7 HELICASE FAMILY"/>
    <property type="match status" value="1"/>
</dbReference>
<dbReference type="InterPro" id="IPR045055">
    <property type="entry name" value="DNA2/NAM7-like"/>
</dbReference>
<dbReference type="FunFam" id="3.40.50.300:FF:001366">
    <property type="entry name" value="ATP binding protein, putative"/>
    <property type="match status" value="1"/>
</dbReference>
<dbReference type="Pfam" id="PF13086">
    <property type="entry name" value="AAA_11"/>
    <property type="match status" value="1"/>
</dbReference>
<evidence type="ECO:0000313" key="5">
    <source>
        <dbReference type="EMBL" id="KAG0249123.1"/>
    </source>
</evidence>
<dbReference type="Pfam" id="PF13087">
    <property type="entry name" value="AAA_12"/>
    <property type="match status" value="1"/>
</dbReference>
<feature type="region of interest" description="Disordered" evidence="1">
    <location>
        <begin position="1"/>
        <end position="43"/>
    </location>
</feature>
<protein>
    <recommendedName>
        <fullName evidence="7">P-loop containing nucleoside triphosphate hydrolase protein</fullName>
    </recommendedName>
</protein>
<dbReference type="OrthoDB" id="409395at2759"/>
<comment type="caution">
    <text evidence="5">The sequence shown here is derived from an EMBL/GenBank/DDBJ whole genome shotgun (WGS) entry which is preliminary data.</text>
</comment>
<dbReference type="InterPro" id="IPR047187">
    <property type="entry name" value="SF1_C_Upf1"/>
</dbReference>
<keyword evidence="6" id="KW-1185">Reference proteome</keyword>
<gene>
    <name evidence="5" type="ORF">BG011_009571</name>
</gene>
<evidence type="ECO:0000259" key="3">
    <source>
        <dbReference type="Pfam" id="PF13087"/>
    </source>
</evidence>
<dbReference type="Gene3D" id="3.40.50.300">
    <property type="entry name" value="P-loop containing nucleotide triphosphate hydrolases"/>
    <property type="match status" value="3"/>
</dbReference>
<reference evidence="5" key="1">
    <citation type="journal article" date="2020" name="Fungal Divers.">
        <title>Resolving the Mortierellaceae phylogeny through synthesis of multi-gene phylogenetics and phylogenomics.</title>
        <authorList>
            <person name="Vandepol N."/>
            <person name="Liber J."/>
            <person name="Desiro A."/>
            <person name="Na H."/>
            <person name="Kennedy M."/>
            <person name="Barry K."/>
            <person name="Grigoriev I.V."/>
            <person name="Miller A.N."/>
            <person name="O'Donnell K."/>
            <person name="Stajich J.E."/>
            <person name="Bonito G."/>
        </authorList>
    </citation>
    <scope>NUCLEOTIDE SEQUENCE</scope>
    <source>
        <strain evidence="5">KOD948</strain>
    </source>
</reference>
<dbReference type="InterPro" id="IPR041677">
    <property type="entry name" value="DNA2/NAM7_AAA_11"/>
</dbReference>
<dbReference type="SUPFAM" id="SSF52540">
    <property type="entry name" value="P-loop containing nucleoside triphosphate hydrolases"/>
    <property type="match status" value="1"/>
</dbReference>
<name>A0A9P6PMV0_9FUNG</name>
<dbReference type="CDD" id="cd18808">
    <property type="entry name" value="SF1_C_Upf1"/>
    <property type="match status" value="1"/>
</dbReference>
<feature type="region of interest" description="Disordered" evidence="1">
    <location>
        <begin position="488"/>
        <end position="507"/>
    </location>
</feature>
<evidence type="ECO:0000256" key="1">
    <source>
        <dbReference type="SAM" id="MobiDB-lite"/>
    </source>
</evidence>
<dbReference type="InterPro" id="IPR057373">
    <property type="entry name" value="ZNFX1"/>
</dbReference>
<dbReference type="Pfam" id="PF25396">
    <property type="entry name" value="ZNFX1"/>
    <property type="match status" value="1"/>
</dbReference>
<evidence type="ECO:0000259" key="4">
    <source>
        <dbReference type="Pfam" id="PF25396"/>
    </source>
</evidence>
<dbReference type="Proteomes" id="UP000726737">
    <property type="component" value="Unassembled WGS sequence"/>
</dbReference>
<feature type="compositionally biased region" description="Polar residues" evidence="1">
    <location>
        <begin position="1"/>
        <end position="11"/>
    </location>
</feature>
<dbReference type="InterPro" id="IPR041679">
    <property type="entry name" value="DNA2/NAM7-like_C"/>
</dbReference>
<accession>A0A9P6PMV0</accession>
<feature type="compositionally biased region" description="Basic and acidic residues" evidence="1">
    <location>
        <begin position="12"/>
        <end position="27"/>
    </location>
</feature>
<dbReference type="GO" id="GO:0031048">
    <property type="term" value="P:regulatory ncRNA-mediated heterochromatin formation"/>
    <property type="evidence" value="ECO:0007669"/>
    <property type="project" value="TreeGrafter"/>
</dbReference>
<dbReference type="GO" id="GO:0004386">
    <property type="term" value="F:helicase activity"/>
    <property type="evidence" value="ECO:0007669"/>
    <property type="project" value="InterPro"/>
</dbReference>
<feature type="domain" description="DNA2/NAM7 helicase helicase" evidence="2">
    <location>
        <begin position="335"/>
        <end position="709"/>
    </location>
</feature>
<dbReference type="GO" id="GO:0031380">
    <property type="term" value="C:nuclear RNA-directed RNA polymerase complex"/>
    <property type="evidence" value="ECO:0007669"/>
    <property type="project" value="TreeGrafter"/>
</dbReference>
<dbReference type="AlphaFoldDB" id="A0A9P6PMV0"/>
<feature type="domain" description="DNA2/NAM7 helicase-like C-terminal" evidence="3">
    <location>
        <begin position="722"/>
        <end position="905"/>
    </location>
</feature>
<dbReference type="PANTHER" id="PTHR10887:SF341">
    <property type="entry name" value="NFX1-TYPE ZINC FINGER-CONTAINING PROTEIN 1"/>
    <property type="match status" value="1"/>
</dbReference>
<dbReference type="InterPro" id="IPR027417">
    <property type="entry name" value="P-loop_NTPase"/>
</dbReference>
<sequence length="979" mass="111827">MLRNQKGTGQNARDDRKNGSRKPDQSHRPQKNGAKQPNQQRPARDLYADVKMPGALFDESWKKELPRDNFRFQSICPTEEDINGEEYPEAPENIVHMAYDSTEQYLETHFRLLRADCIIPVRDTIRAFRWGTVDDNEMMIYRHVRPVALLFANIGMVHRVSFIVDGHRVNWRQSKRLIPGTIVCLSTDEFENFRFATVVEREIDSLQDPRDLRVGIKFIHPDPQQDFDPDICYTMIEAMQGYFEAYKHVLKCLQDIDPMTLPFQPQLVGLEHDQNPPEYSSNVNHKWHREFLTNSILEFPKILKGDDPPVRPGHRNQENKPEIIVERDVQPRVLEAVERMLTDEFAVLQGPPGTGKTFLSLLAMYILLNTCRTSDTGPIIVVCQTNHALDQFLEGILTFEDRIVRMGSRSKSELVMSKTLYNIRTHYRENPVEARNDGVKLSFPVRLFKMKDKLEADMTALLDELTVEYVPLSKLLELGIITQSQHDSFDSDDWVTSSTEEEEDPTAKSWLQAATYVQDPNDIAFFDDAALKDDIVPEIDEEELQERVEEFMAGTVDDTKIRGGTVNMLRSIVCHVDDSVVGDVEPYLTMKNVQAIPDTKRLGVYKVWLKQYQRTITTKLGALHRIFDTICENIRTELRKNNIAILNTARVIGMTTTAASKYHDLLCLMKPKIMLCEEASETMEAHLISALAPSMKHIILVGDHQQLRPSMSVNDLKDKNIDVSMFERLVTNNFPFTVLDCQRRMRPEIRSLIKPIYRDLTDHQSVCSYDNVKGMTSNLWFLTHDEPDMLGGNNSHVNMHEVAMAAKLAIYLLQQGYMPSEITILAMYAGQRNMIKERLHKSSAHGADKIHVSTVDGFQGEENEIIILSLVRSNTNRSIGFLKTSNRVCVGLSRAKKGMYILGNGKLLMEQSDLWSKVIKILLRGGPPQYKIGNRIKLQCSRHPEEISEVGLEADFDVSINRTQPGKGGVEAASMNSEY</sequence>
<evidence type="ECO:0000259" key="2">
    <source>
        <dbReference type="Pfam" id="PF13086"/>
    </source>
</evidence>
<evidence type="ECO:0008006" key="7">
    <source>
        <dbReference type="Google" id="ProtNLM"/>
    </source>
</evidence>
<proteinExistence type="predicted"/>
<dbReference type="EMBL" id="JAAAJA010000867">
    <property type="protein sequence ID" value="KAG0249123.1"/>
    <property type="molecule type" value="Genomic_DNA"/>
</dbReference>
<feature type="domain" description="ZNFX1" evidence="4">
    <location>
        <begin position="135"/>
        <end position="238"/>
    </location>
</feature>
<organism evidence="5 6">
    <name type="scientific">Mortierella polycephala</name>
    <dbReference type="NCBI Taxonomy" id="41804"/>
    <lineage>
        <taxon>Eukaryota</taxon>
        <taxon>Fungi</taxon>
        <taxon>Fungi incertae sedis</taxon>
        <taxon>Mucoromycota</taxon>
        <taxon>Mortierellomycotina</taxon>
        <taxon>Mortierellomycetes</taxon>
        <taxon>Mortierellales</taxon>
        <taxon>Mortierellaceae</taxon>
        <taxon>Mortierella</taxon>
    </lineage>
</organism>